<keyword evidence="8" id="KW-1185">Reference proteome</keyword>
<evidence type="ECO:0000259" key="6">
    <source>
        <dbReference type="SMART" id="SM00849"/>
    </source>
</evidence>
<dbReference type="CDD" id="cd07730">
    <property type="entry name" value="metallo-hydrolase-like_MBL-fold"/>
    <property type="match status" value="1"/>
</dbReference>
<gene>
    <name evidence="7" type="ORF">B0A49_00638</name>
</gene>
<dbReference type="PANTHER" id="PTHR42978">
    <property type="entry name" value="QUORUM-QUENCHING LACTONASE YTNP-RELATED-RELATED"/>
    <property type="match status" value="1"/>
</dbReference>
<keyword evidence="4" id="KW-0378">Hydrolase</keyword>
<comment type="cofactor">
    <cofactor evidence="1">
        <name>Zn(2+)</name>
        <dbReference type="ChEBI" id="CHEBI:29105"/>
    </cofactor>
</comment>
<evidence type="ECO:0000256" key="2">
    <source>
        <dbReference type="ARBA" id="ARBA00007749"/>
    </source>
</evidence>
<comment type="caution">
    <text evidence="7">The sequence shown here is derived from an EMBL/GenBank/DDBJ whole genome shotgun (WGS) entry which is preliminary data.</text>
</comment>
<dbReference type="InterPro" id="IPR036866">
    <property type="entry name" value="RibonucZ/Hydroxyglut_hydro"/>
</dbReference>
<evidence type="ECO:0000256" key="5">
    <source>
        <dbReference type="ARBA" id="ARBA00022833"/>
    </source>
</evidence>
<dbReference type="GO" id="GO:0046872">
    <property type="term" value="F:metal ion binding"/>
    <property type="evidence" value="ECO:0007669"/>
    <property type="project" value="UniProtKB-KW"/>
</dbReference>
<dbReference type="Gene3D" id="3.60.15.10">
    <property type="entry name" value="Ribonuclease Z/Hydroxyacylglutathione hydrolase-like"/>
    <property type="match status" value="1"/>
</dbReference>
<evidence type="ECO:0000256" key="3">
    <source>
        <dbReference type="ARBA" id="ARBA00022723"/>
    </source>
</evidence>
<reference evidence="7 8" key="1">
    <citation type="submission" date="2017-03" db="EMBL/GenBank/DDBJ databases">
        <title>Genomes of endolithic fungi from Antarctica.</title>
        <authorList>
            <person name="Coleine C."/>
            <person name="Masonjones S."/>
            <person name="Stajich J.E."/>
        </authorList>
    </citation>
    <scope>NUCLEOTIDE SEQUENCE [LARGE SCALE GENOMIC DNA]</scope>
    <source>
        <strain evidence="7 8">CCFEE 5187</strain>
    </source>
</reference>
<dbReference type="InterPro" id="IPR051013">
    <property type="entry name" value="MBL_superfamily_lactonases"/>
</dbReference>
<name>A0A4U0XZA1_9PEZI</name>
<dbReference type="SMART" id="SM00849">
    <property type="entry name" value="Lactamase_B"/>
    <property type="match status" value="1"/>
</dbReference>
<dbReference type="AlphaFoldDB" id="A0A4U0XZA1"/>
<dbReference type="PANTHER" id="PTHR42978:SF2">
    <property type="entry name" value="102 KBASES UNSTABLE REGION: FROM 1 TO 119443"/>
    <property type="match status" value="1"/>
</dbReference>
<evidence type="ECO:0000256" key="1">
    <source>
        <dbReference type="ARBA" id="ARBA00001947"/>
    </source>
</evidence>
<evidence type="ECO:0000313" key="7">
    <source>
        <dbReference type="EMBL" id="TKA81766.1"/>
    </source>
</evidence>
<evidence type="ECO:0000313" key="8">
    <source>
        <dbReference type="Proteomes" id="UP000308768"/>
    </source>
</evidence>
<feature type="domain" description="Metallo-beta-lactamase" evidence="6">
    <location>
        <begin position="49"/>
        <end position="302"/>
    </location>
</feature>
<sequence>MDSHSVTLLPPPRPNQHYVTISPINGGSITLPDHCFVAPADPDAKRTVPSLSCLIAHPGSTDTGNDAWNGRPLKLLFDLGLRSRKDRYLPLQQKHLESRAPYGLSGVAEQLSRGGVEPREVDIIFLSHVHYDHHGDPEDFLRSTFIVGPGSLDVLKHGVGGMGSHQHFQSDLLPADRTVQLPPASNGGSSRPAAGALWKPLGPFPAVLDLLDDGSIYVVDAPGHLPGHINLLCRTAADRWVCLAGDSFHDPRLLTGEKDIGTWDDGHGHQLCIHLDPVAAKASIERLRQLENIGNVEVIAAHDDGWAENHSGVFFPSSM</sequence>
<keyword evidence="5" id="KW-0862">Zinc</keyword>
<dbReference type="SUPFAM" id="SSF56281">
    <property type="entry name" value="Metallo-hydrolase/oxidoreductase"/>
    <property type="match status" value="1"/>
</dbReference>
<comment type="similarity">
    <text evidence="2">Belongs to the metallo-beta-lactamase superfamily.</text>
</comment>
<organism evidence="7 8">
    <name type="scientific">Cryomyces minteri</name>
    <dbReference type="NCBI Taxonomy" id="331657"/>
    <lineage>
        <taxon>Eukaryota</taxon>
        <taxon>Fungi</taxon>
        <taxon>Dikarya</taxon>
        <taxon>Ascomycota</taxon>
        <taxon>Pezizomycotina</taxon>
        <taxon>Dothideomycetes</taxon>
        <taxon>Dothideomycetes incertae sedis</taxon>
        <taxon>Cryomyces</taxon>
    </lineage>
</organism>
<dbReference type="OrthoDB" id="10250730at2759"/>
<protein>
    <recommendedName>
        <fullName evidence="6">Metallo-beta-lactamase domain-containing protein</fullName>
    </recommendedName>
</protein>
<proteinExistence type="inferred from homology"/>
<dbReference type="Pfam" id="PF00753">
    <property type="entry name" value="Lactamase_B"/>
    <property type="match status" value="1"/>
</dbReference>
<dbReference type="STRING" id="331657.A0A4U0XZA1"/>
<dbReference type="InterPro" id="IPR001279">
    <property type="entry name" value="Metallo-B-lactamas"/>
</dbReference>
<dbReference type="Proteomes" id="UP000308768">
    <property type="component" value="Unassembled WGS sequence"/>
</dbReference>
<dbReference type="EMBL" id="NAJN01000015">
    <property type="protein sequence ID" value="TKA81766.1"/>
    <property type="molecule type" value="Genomic_DNA"/>
</dbReference>
<evidence type="ECO:0000256" key="4">
    <source>
        <dbReference type="ARBA" id="ARBA00022801"/>
    </source>
</evidence>
<dbReference type="GO" id="GO:0016787">
    <property type="term" value="F:hydrolase activity"/>
    <property type="evidence" value="ECO:0007669"/>
    <property type="project" value="UniProtKB-KW"/>
</dbReference>
<accession>A0A4U0XZA1</accession>
<keyword evidence="3" id="KW-0479">Metal-binding</keyword>